<proteinExistence type="predicted"/>
<dbReference type="PANTHER" id="PTHR45266:SF3">
    <property type="entry name" value="OXALOACETATE DECARBOXYLASE ALPHA CHAIN"/>
    <property type="match status" value="1"/>
</dbReference>
<dbReference type="EMBL" id="BPFB01000018">
    <property type="protein sequence ID" value="GIU46874.1"/>
    <property type="molecule type" value="Genomic_DNA"/>
</dbReference>
<keyword evidence="6 9" id="KW-0443">Lipid metabolism</keyword>
<protein>
    <recommendedName>
        <fullName evidence="3 9">Biotin carboxyl carrier protein of acetyl-CoA carboxylase</fullName>
    </recommendedName>
</protein>
<sequence length="147" mass="16145">MDIRKIKKLIALVQASDISELEIKNAEESIRICRDLSYTNTVAAKAFGQTTDDKEDTTNPESTKPLDYAEEDLLVSPMVGTFYLSPSPDAKPLVKVGQRVEQGDAVCIIEAMKMMNQIQAQHAGVVKAILCNSGDAVEFDQPLMVIE</sequence>
<feature type="domain" description="Lipoyl-binding" evidence="10">
    <location>
        <begin position="71"/>
        <end position="147"/>
    </location>
</feature>
<dbReference type="Proteomes" id="UP000761574">
    <property type="component" value="Unassembled WGS sequence"/>
</dbReference>
<name>A0ABQ4PHG4_9GAMM</name>
<evidence type="ECO:0000256" key="5">
    <source>
        <dbReference type="ARBA" id="ARBA00022832"/>
    </source>
</evidence>
<dbReference type="NCBIfam" id="TIGR00531">
    <property type="entry name" value="BCCP"/>
    <property type="match status" value="1"/>
</dbReference>
<comment type="pathway">
    <text evidence="2 9">Lipid metabolism; fatty acid biosynthesis.</text>
</comment>
<organism evidence="11 12">
    <name type="scientific">Shewanella algidipiscicola</name>
    <dbReference type="NCBI Taxonomy" id="614070"/>
    <lineage>
        <taxon>Bacteria</taxon>
        <taxon>Pseudomonadati</taxon>
        <taxon>Pseudomonadota</taxon>
        <taxon>Gammaproteobacteria</taxon>
        <taxon>Alteromonadales</taxon>
        <taxon>Shewanellaceae</taxon>
        <taxon>Shewanella</taxon>
    </lineage>
</organism>
<keyword evidence="12" id="KW-1185">Reference proteome</keyword>
<evidence type="ECO:0000256" key="9">
    <source>
        <dbReference type="RuleBase" id="RU364072"/>
    </source>
</evidence>
<dbReference type="SUPFAM" id="SSF51230">
    <property type="entry name" value="Single hybrid motif"/>
    <property type="match status" value="1"/>
</dbReference>
<evidence type="ECO:0000256" key="1">
    <source>
        <dbReference type="ARBA" id="ARBA00003761"/>
    </source>
</evidence>
<evidence type="ECO:0000256" key="3">
    <source>
        <dbReference type="ARBA" id="ARBA00017562"/>
    </source>
</evidence>
<keyword evidence="5 9" id="KW-0276">Fatty acid metabolism</keyword>
<keyword evidence="7 9" id="KW-0275">Fatty acid biosynthesis</keyword>
<evidence type="ECO:0000259" key="10">
    <source>
        <dbReference type="PROSITE" id="PS50968"/>
    </source>
</evidence>
<evidence type="ECO:0000256" key="7">
    <source>
        <dbReference type="ARBA" id="ARBA00023160"/>
    </source>
</evidence>
<dbReference type="CDD" id="cd06850">
    <property type="entry name" value="biotinyl_domain"/>
    <property type="match status" value="1"/>
</dbReference>
<evidence type="ECO:0000256" key="2">
    <source>
        <dbReference type="ARBA" id="ARBA00005194"/>
    </source>
</evidence>
<gene>
    <name evidence="11" type="primary">accB</name>
    <name evidence="11" type="ORF">TUM4630_18720</name>
</gene>
<dbReference type="PANTHER" id="PTHR45266">
    <property type="entry name" value="OXALOACETATE DECARBOXYLASE ALPHA CHAIN"/>
    <property type="match status" value="1"/>
</dbReference>
<keyword evidence="8 9" id="KW-0092">Biotin</keyword>
<dbReference type="InterPro" id="IPR050709">
    <property type="entry name" value="Biotin_Carboxyl_Carrier/Decarb"/>
</dbReference>
<dbReference type="PRINTS" id="PR01071">
    <property type="entry name" value="ACOABIOTINCC"/>
</dbReference>
<dbReference type="Pfam" id="PF00364">
    <property type="entry name" value="Biotin_lipoyl"/>
    <property type="match status" value="1"/>
</dbReference>
<accession>A0ABQ4PHG4</accession>
<evidence type="ECO:0000256" key="4">
    <source>
        <dbReference type="ARBA" id="ARBA00022516"/>
    </source>
</evidence>
<evidence type="ECO:0000256" key="6">
    <source>
        <dbReference type="ARBA" id="ARBA00023098"/>
    </source>
</evidence>
<dbReference type="RefSeq" id="WP_119978101.1">
    <property type="nucleotide sequence ID" value="NZ_BPFB01000018.1"/>
</dbReference>
<dbReference type="Gene3D" id="2.40.50.100">
    <property type="match status" value="1"/>
</dbReference>
<evidence type="ECO:0000313" key="11">
    <source>
        <dbReference type="EMBL" id="GIU46874.1"/>
    </source>
</evidence>
<dbReference type="InterPro" id="IPR000089">
    <property type="entry name" value="Biotin_lipoyl"/>
</dbReference>
<dbReference type="PROSITE" id="PS50968">
    <property type="entry name" value="BIOTINYL_LIPOYL"/>
    <property type="match status" value="1"/>
</dbReference>
<evidence type="ECO:0000313" key="12">
    <source>
        <dbReference type="Proteomes" id="UP000761574"/>
    </source>
</evidence>
<reference evidence="11 12" key="1">
    <citation type="submission" date="2021-05" db="EMBL/GenBank/DDBJ databases">
        <title>Molecular characterization for Shewanella algae harboring chromosomal blaOXA-55-like strains isolated from clinical and environment sample.</title>
        <authorList>
            <person name="Ohama Y."/>
            <person name="Aoki K."/>
            <person name="Harada S."/>
            <person name="Moriya K."/>
            <person name="Ishii Y."/>
            <person name="Tateda K."/>
        </authorList>
    </citation>
    <scope>NUCLEOTIDE SEQUENCE [LARGE SCALE GENOMIC DNA]</scope>
    <source>
        <strain evidence="11 12">LMG 23746</strain>
    </source>
</reference>
<evidence type="ECO:0000256" key="8">
    <source>
        <dbReference type="ARBA" id="ARBA00023267"/>
    </source>
</evidence>
<comment type="function">
    <text evidence="1 9">This protein is a component of the acetyl coenzyme A carboxylase complex; first, biotin carboxylase catalyzes the carboxylation of the carrier protein and then the transcarboxylase transfers the carboxyl group to form malonyl-CoA.</text>
</comment>
<dbReference type="PROSITE" id="PS00188">
    <property type="entry name" value="BIOTIN"/>
    <property type="match status" value="1"/>
</dbReference>
<dbReference type="InterPro" id="IPR001249">
    <property type="entry name" value="AcCoA_biotinCC"/>
</dbReference>
<dbReference type="InterPro" id="IPR001882">
    <property type="entry name" value="Biotin_BS"/>
</dbReference>
<comment type="caution">
    <text evidence="11">The sequence shown here is derived from an EMBL/GenBank/DDBJ whole genome shotgun (WGS) entry which is preliminary data.</text>
</comment>
<dbReference type="InterPro" id="IPR011053">
    <property type="entry name" value="Single_hybrid_motif"/>
</dbReference>
<keyword evidence="4 9" id="KW-0444">Lipid biosynthesis</keyword>